<proteinExistence type="predicted"/>
<sequence>MPVSSEHARTWISRWDRQQETYVPHREARFTVLLDALEAACGRPDPSVLDLGCGPGSLAVRVLDRIPAATVVAVDADPLLLGLARAAHHDRSGLRFVEADLGRPGWGAELALGGPVDAAVSTTALHWLPEPQLGVAYRELAGLLRPGGVLLNGDDLSVEDAAPGLAELERHLLRQAAGPRGENLDDWRRWWDGVTEDPALAELVARRGDGPAAGHRGAESAQLSAHERALRAAGFAEVGTLWQHGGNRLVCAIAEAPAV</sequence>
<comment type="caution">
    <text evidence="2">The sequence shown here is derived from an EMBL/GenBank/DDBJ whole genome shotgun (WGS) entry which is preliminary data.</text>
</comment>
<reference evidence="3" key="1">
    <citation type="journal article" date="2019" name="Int. J. Syst. Evol. Microbiol.">
        <title>The Global Catalogue of Microorganisms (GCM) 10K type strain sequencing project: providing services to taxonomists for standard genome sequencing and annotation.</title>
        <authorList>
            <consortium name="The Broad Institute Genomics Platform"/>
            <consortium name="The Broad Institute Genome Sequencing Center for Infectious Disease"/>
            <person name="Wu L."/>
            <person name="Ma J."/>
        </authorList>
    </citation>
    <scope>NUCLEOTIDE SEQUENCE [LARGE SCALE GENOMIC DNA]</scope>
    <source>
        <strain evidence="3">CGMCC 4.7680</strain>
    </source>
</reference>
<dbReference type="RefSeq" id="WP_191308289.1">
    <property type="nucleotide sequence ID" value="NZ_BNAW01000005.1"/>
</dbReference>
<protein>
    <submittedName>
        <fullName evidence="2">Methyltransferase</fullName>
    </submittedName>
</protein>
<dbReference type="InterPro" id="IPR041698">
    <property type="entry name" value="Methyltransf_25"/>
</dbReference>
<dbReference type="Pfam" id="PF13649">
    <property type="entry name" value="Methyltransf_25"/>
    <property type="match status" value="1"/>
</dbReference>
<keyword evidence="2" id="KW-0489">Methyltransferase</keyword>
<dbReference type="Gene3D" id="3.40.50.150">
    <property type="entry name" value="Vaccinia Virus protein VP39"/>
    <property type="match status" value="1"/>
</dbReference>
<evidence type="ECO:0000313" key="3">
    <source>
        <dbReference type="Proteomes" id="UP000649955"/>
    </source>
</evidence>
<dbReference type="GO" id="GO:0032259">
    <property type="term" value="P:methylation"/>
    <property type="evidence" value="ECO:0007669"/>
    <property type="project" value="UniProtKB-KW"/>
</dbReference>
<dbReference type="EMBL" id="BNAW01000005">
    <property type="protein sequence ID" value="GHG03595.1"/>
    <property type="molecule type" value="Genomic_DNA"/>
</dbReference>
<dbReference type="Proteomes" id="UP000649955">
    <property type="component" value="Unassembled WGS sequence"/>
</dbReference>
<gene>
    <name evidence="2" type="ORF">GCM10017567_19180</name>
</gene>
<keyword evidence="3" id="KW-1185">Reference proteome</keyword>
<keyword evidence="2" id="KW-0808">Transferase</keyword>
<dbReference type="CDD" id="cd02440">
    <property type="entry name" value="AdoMet_MTases"/>
    <property type="match status" value="1"/>
</dbReference>
<organism evidence="2 3">
    <name type="scientific">Amycolatopsis bullii</name>
    <dbReference type="NCBI Taxonomy" id="941987"/>
    <lineage>
        <taxon>Bacteria</taxon>
        <taxon>Bacillati</taxon>
        <taxon>Actinomycetota</taxon>
        <taxon>Actinomycetes</taxon>
        <taxon>Pseudonocardiales</taxon>
        <taxon>Pseudonocardiaceae</taxon>
        <taxon>Amycolatopsis</taxon>
    </lineage>
</organism>
<dbReference type="PANTHER" id="PTHR43591">
    <property type="entry name" value="METHYLTRANSFERASE"/>
    <property type="match status" value="1"/>
</dbReference>
<evidence type="ECO:0000259" key="1">
    <source>
        <dbReference type="Pfam" id="PF13649"/>
    </source>
</evidence>
<dbReference type="PANTHER" id="PTHR43591:SF108">
    <property type="entry name" value="S-ADENOSYL-L-METHIONINE-DEPENDENT METHYLTRANSFERASE"/>
    <property type="match status" value="1"/>
</dbReference>
<feature type="domain" description="Methyltransferase" evidence="1">
    <location>
        <begin position="48"/>
        <end position="148"/>
    </location>
</feature>
<dbReference type="InterPro" id="IPR029063">
    <property type="entry name" value="SAM-dependent_MTases_sf"/>
</dbReference>
<dbReference type="GO" id="GO:0008168">
    <property type="term" value="F:methyltransferase activity"/>
    <property type="evidence" value="ECO:0007669"/>
    <property type="project" value="UniProtKB-KW"/>
</dbReference>
<name>A0ABQ3K5A6_9PSEU</name>
<dbReference type="SUPFAM" id="SSF53335">
    <property type="entry name" value="S-adenosyl-L-methionine-dependent methyltransferases"/>
    <property type="match status" value="1"/>
</dbReference>
<accession>A0ABQ3K5A6</accession>
<evidence type="ECO:0000313" key="2">
    <source>
        <dbReference type="EMBL" id="GHG03595.1"/>
    </source>
</evidence>